<feature type="region of interest" description="Disordered" evidence="6">
    <location>
        <begin position="394"/>
        <end position="457"/>
    </location>
</feature>
<evidence type="ECO:0000313" key="8">
    <source>
        <dbReference type="EMBL" id="THD21326.1"/>
    </source>
</evidence>
<name>A0A4E0R4D1_FASHE</name>
<accession>A0A4E0R4D1</accession>
<comment type="caution">
    <text evidence="8">The sequence shown here is derived from an EMBL/GenBank/DDBJ whole genome shotgun (WGS) entry which is preliminary data.</text>
</comment>
<dbReference type="SMART" id="SM00353">
    <property type="entry name" value="HLH"/>
    <property type="match status" value="1"/>
</dbReference>
<protein>
    <submittedName>
        <fullName evidence="8">Max protein X</fullName>
    </submittedName>
</protein>
<dbReference type="InterPro" id="IPR052207">
    <property type="entry name" value="Max-like/E-box_TFs"/>
</dbReference>
<keyword evidence="9" id="KW-1185">Reference proteome</keyword>
<dbReference type="CDD" id="cd11388">
    <property type="entry name" value="bHLH_ScINO2_like"/>
    <property type="match status" value="1"/>
</dbReference>
<dbReference type="PANTHER" id="PTHR15741">
    <property type="entry name" value="BASIC HELIX-LOOP-HELIX ZIP TRANSCRIPTION FACTOR"/>
    <property type="match status" value="1"/>
</dbReference>
<dbReference type="Gene3D" id="4.10.280.10">
    <property type="entry name" value="Helix-loop-helix DNA-binding domain"/>
    <property type="match status" value="1"/>
</dbReference>
<dbReference type="Proteomes" id="UP000230066">
    <property type="component" value="Unassembled WGS sequence"/>
</dbReference>
<evidence type="ECO:0000256" key="3">
    <source>
        <dbReference type="ARBA" id="ARBA00023125"/>
    </source>
</evidence>
<comment type="subcellular location">
    <subcellularLocation>
        <location evidence="1">Nucleus</location>
    </subcellularLocation>
</comment>
<keyword evidence="4" id="KW-0804">Transcription</keyword>
<feature type="region of interest" description="Disordered" evidence="6">
    <location>
        <begin position="224"/>
        <end position="246"/>
    </location>
</feature>
<evidence type="ECO:0000256" key="4">
    <source>
        <dbReference type="ARBA" id="ARBA00023163"/>
    </source>
</evidence>
<dbReference type="Pfam" id="PF00010">
    <property type="entry name" value="HLH"/>
    <property type="match status" value="1"/>
</dbReference>
<dbReference type="PROSITE" id="PS50888">
    <property type="entry name" value="BHLH"/>
    <property type="match status" value="1"/>
</dbReference>
<dbReference type="GO" id="GO:0005634">
    <property type="term" value="C:nucleus"/>
    <property type="evidence" value="ECO:0007669"/>
    <property type="project" value="UniProtKB-SubCell"/>
</dbReference>
<evidence type="ECO:0000256" key="5">
    <source>
        <dbReference type="ARBA" id="ARBA00023242"/>
    </source>
</evidence>
<dbReference type="EMBL" id="JXXN02003650">
    <property type="protein sequence ID" value="THD21326.1"/>
    <property type="molecule type" value="Genomic_DNA"/>
</dbReference>
<keyword evidence="5" id="KW-0539">Nucleus</keyword>
<evidence type="ECO:0000313" key="9">
    <source>
        <dbReference type="Proteomes" id="UP000230066"/>
    </source>
</evidence>
<evidence type="ECO:0000259" key="7">
    <source>
        <dbReference type="PROSITE" id="PS50888"/>
    </source>
</evidence>
<proteinExistence type="predicted"/>
<feature type="domain" description="BHLH" evidence="7">
    <location>
        <begin position="38"/>
        <end position="95"/>
    </location>
</feature>
<feature type="region of interest" description="Disordered" evidence="6">
    <location>
        <begin position="268"/>
        <end position="294"/>
    </location>
</feature>
<feature type="compositionally biased region" description="Polar residues" evidence="6">
    <location>
        <begin position="394"/>
        <end position="404"/>
    </location>
</feature>
<keyword evidence="3" id="KW-0238">DNA-binding</keyword>
<dbReference type="AlphaFoldDB" id="A0A4E0R4D1"/>
<gene>
    <name evidence="8" type="ORF">D915_008084</name>
</gene>
<feature type="compositionally biased region" description="Polar residues" evidence="6">
    <location>
        <begin position="412"/>
        <end position="428"/>
    </location>
</feature>
<dbReference type="GO" id="GO:0000978">
    <property type="term" value="F:RNA polymerase II cis-regulatory region sequence-specific DNA binding"/>
    <property type="evidence" value="ECO:0007669"/>
    <property type="project" value="TreeGrafter"/>
</dbReference>
<dbReference type="PANTHER" id="PTHR15741:SF25">
    <property type="entry name" value="MAX-LIKE PROTEIN X"/>
    <property type="match status" value="1"/>
</dbReference>
<dbReference type="SUPFAM" id="SSF47459">
    <property type="entry name" value="HLH, helix-loop-helix DNA-binding domain"/>
    <property type="match status" value="1"/>
</dbReference>
<dbReference type="GO" id="GO:0046983">
    <property type="term" value="F:protein dimerization activity"/>
    <property type="evidence" value="ECO:0007669"/>
    <property type="project" value="InterPro"/>
</dbReference>
<dbReference type="GO" id="GO:0000981">
    <property type="term" value="F:DNA-binding transcription factor activity, RNA polymerase II-specific"/>
    <property type="evidence" value="ECO:0007669"/>
    <property type="project" value="TreeGrafter"/>
</dbReference>
<dbReference type="InterPro" id="IPR011598">
    <property type="entry name" value="bHLH_dom"/>
</dbReference>
<organism evidence="8 9">
    <name type="scientific">Fasciola hepatica</name>
    <name type="common">Liver fluke</name>
    <dbReference type="NCBI Taxonomy" id="6192"/>
    <lineage>
        <taxon>Eukaryota</taxon>
        <taxon>Metazoa</taxon>
        <taxon>Spiralia</taxon>
        <taxon>Lophotrochozoa</taxon>
        <taxon>Platyhelminthes</taxon>
        <taxon>Trematoda</taxon>
        <taxon>Digenea</taxon>
        <taxon>Plagiorchiida</taxon>
        <taxon>Echinostomata</taxon>
        <taxon>Echinostomatoidea</taxon>
        <taxon>Fasciolidae</taxon>
        <taxon>Fasciola</taxon>
    </lineage>
</organism>
<evidence type="ECO:0000256" key="1">
    <source>
        <dbReference type="ARBA" id="ARBA00004123"/>
    </source>
</evidence>
<evidence type="ECO:0000256" key="6">
    <source>
        <dbReference type="SAM" id="MobiDB-lite"/>
    </source>
</evidence>
<feature type="compositionally biased region" description="Low complexity" evidence="6">
    <location>
        <begin position="429"/>
        <end position="457"/>
    </location>
</feature>
<sequence>MKPVEGSGVYGPCIDTIYESDLDEENNSGTEAPALLERRRKLHTEAEQRRRNSIKLGFQALFELVHPVKNGAHSSSIRMSKSTILLKSINAIEKTDRQIYQKTAEVKKLDLEVQTLRILNACYEKYAHRNSQTETEPVTPISEEMKLQVFQMFTDTLFNSFDAMVKLAPLQEFSGSIINWIETSCKPEKLSQVMQFVLSCAFNESSDPTGAYVVAPENSARRMSNASGTWINPSGSGDWASPSTSFVGSGRSSHDWLQLPSFGPVAPVISPSSSSSTSSSAQRYGAQHEVSTRDTTVPVTLDRGHASLTDPIGPNNRPMKMDSSVHVYPISHPNGSTSQALDPSACCIPDMNLSTEQCPSSCFPSQAVGSDTCFPVHNAAVKFDHEYPRLHSLSTTQSTSFNSRITDEEASNTHTTCNNNGNRHSLSGTNSNHSDSTTPNNNPSSSVGNSNNNSLNASLTTASTSVTNTQHQNQCVTSAETNNTFRSHFAYTTESLGEPAPTNRSVLDQRRAFQTEPSRLGDLRVRYKQFF</sequence>
<keyword evidence="2" id="KW-0805">Transcription regulation</keyword>
<reference evidence="8" key="1">
    <citation type="submission" date="2019-03" db="EMBL/GenBank/DDBJ databases">
        <title>Improved annotation for the trematode Fasciola hepatica.</title>
        <authorList>
            <person name="Choi Y.-J."/>
            <person name="Martin J."/>
            <person name="Mitreva M."/>
        </authorList>
    </citation>
    <scope>NUCLEOTIDE SEQUENCE [LARGE SCALE GENOMIC DNA]</scope>
</reference>
<feature type="compositionally biased region" description="Low complexity" evidence="6">
    <location>
        <begin position="270"/>
        <end position="280"/>
    </location>
</feature>
<evidence type="ECO:0000256" key="2">
    <source>
        <dbReference type="ARBA" id="ARBA00023015"/>
    </source>
</evidence>
<dbReference type="InterPro" id="IPR036638">
    <property type="entry name" value="HLH_DNA-bd_sf"/>
</dbReference>